<evidence type="ECO:0000256" key="5">
    <source>
        <dbReference type="ARBA" id="ARBA00022801"/>
    </source>
</evidence>
<comment type="subcellular location">
    <subcellularLocation>
        <location evidence="2">Membrane</location>
        <topology evidence="2">Multi-pass membrane protein</topology>
    </subcellularLocation>
</comment>
<dbReference type="InterPro" id="IPR004387">
    <property type="entry name" value="Pept_M50_Zn"/>
</dbReference>
<evidence type="ECO:0000256" key="10">
    <source>
        <dbReference type="SAM" id="MobiDB-lite"/>
    </source>
</evidence>
<keyword evidence="7" id="KW-1133">Transmembrane helix</keyword>
<evidence type="ECO:0000259" key="11">
    <source>
        <dbReference type="Pfam" id="PF02163"/>
    </source>
</evidence>
<dbReference type="PANTHER" id="PTHR42837">
    <property type="entry name" value="REGULATOR OF SIGMA-E PROTEASE RSEP"/>
    <property type="match status" value="1"/>
</dbReference>
<reference evidence="12" key="1">
    <citation type="journal article" date="2021" name="Proc. Natl. Acad. Sci. U.S.A.">
        <title>Three genomes in the algal genus Volvox reveal the fate of a haploid sex-determining region after a transition to homothallism.</title>
        <authorList>
            <person name="Yamamoto K."/>
            <person name="Hamaji T."/>
            <person name="Kawai-Toyooka H."/>
            <person name="Matsuzaki R."/>
            <person name="Takahashi F."/>
            <person name="Nishimura Y."/>
            <person name="Kawachi M."/>
            <person name="Noguchi H."/>
            <person name="Minakuchi Y."/>
            <person name="Umen J.G."/>
            <person name="Toyoda A."/>
            <person name="Nozaki H."/>
        </authorList>
    </citation>
    <scope>NUCLEOTIDE SEQUENCE</scope>
    <source>
        <strain evidence="12">NIES-3780</strain>
    </source>
</reference>
<dbReference type="Proteomes" id="UP000747399">
    <property type="component" value="Unassembled WGS sequence"/>
</dbReference>
<evidence type="ECO:0000256" key="3">
    <source>
        <dbReference type="ARBA" id="ARBA00022670"/>
    </source>
</evidence>
<dbReference type="AlphaFoldDB" id="A0A8J4BS78"/>
<feature type="region of interest" description="Disordered" evidence="10">
    <location>
        <begin position="314"/>
        <end position="336"/>
    </location>
</feature>
<keyword evidence="6" id="KW-0862">Zinc</keyword>
<evidence type="ECO:0000256" key="7">
    <source>
        <dbReference type="ARBA" id="ARBA00022989"/>
    </source>
</evidence>
<evidence type="ECO:0000256" key="2">
    <source>
        <dbReference type="ARBA" id="ARBA00004141"/>
    </source>
</evidence>
<dbReference type="GO" id="GO:0006508">
    <property type="term" value="P:proteolysis"/>
    <property type="evidence" value="ECO:0007669"/>
    <property type="project" value="UniProtKB-KW"/>
</dbReference>
<proteinExistence type="predicted"/>
<dbReference type="GO" id="GO:0004222">
    <property type="term" value="F:metalloendopeptidase activity"/>
    <property type="evidence" value="ECO:0007669"/>
    <property type="project" value="InterPro"/>
</dbReference>
<feature type="domain" description="Peptidase M50" evidence="11">
    <location>
        <begin position="115"/>
        <end position="547"/>
    </location>
</feature>
<gene>
    <name evidence="12" type="ORF">Vafri_18269</name>
</gene>
<keyword evidence="13" id="KW-1185">Reference proteome</keyword>
<feature type="compositionally biased region" description="Acidic residues" evidence="10">
    <location>
        <begin position="646"/>
        <end position="656"/>
    </location>
</feature>
<feature type="region of interest" description="Disordered" evidence="10">
    <location>
        <begin position="606"/>
        <end position="665"/>
    </location>
</feature>
<keyword evidence="3" id="KW-0645">Protease</keyword>
<keyword evidence="8" id="KW-0482">Metalloprotease</keyword>
<keyword evidence="5" id="KW-0378">Hydrolase</keyword>
<dbReference type="Pfam" id="PF02163">
    <property type="entry name" value="Peptidase_M50"/>
    <property type="match status" value="1"/>
</dbReference>
<protein>
    <recommendedName>
        <fullName evidence="11">Peptidase M50 domain-containing protein</fullName>
    </recommendedName>
</protein>
<evidence type="ECO:0000313" key="12">
    <source>
        <dbReference type="EMBL" id="GIL64276.1"/>
    </source>
</evidence>
<keyword evidence="4" id="KW-0812">Transmembrane</keyword>
<keyword evidence="9" id="KW-0472">Membrane</keyword>
<evidence type="ECO:0000256" key="6">
    <source>
        <dbReference type="ARBA" id="ARBA00022833"/>
    </source>
</evidence>
<dbReference type="PANTHER" id="PTHR42837:SF2">
    <property type="entry name" value="MEMBRANE METALLOPROTEASE ARASP2, CHLOROPLASTIC-RELATED"/>
    <property type="match status" value="1"/>
</dbReference>
<evidence type="ECO:0000256" key="9">
    <source>
        <dbReference type="ARBA" id="ARBA00023136"/>
    </source>
</evidence>
<organism evidence="12 13">
    <name type="scientific">Volvox africanus</name>
    <dbReference type="NCBI Taxonomy" id="51714"/>
    <lineage>
        <taxon>Eukaryota</taxon>
        <taxon>Viridiplantae</taxon>
        <taxon>Chlorophyta</taxon>
        <taxon>core chlorophytes</taxon>
        <taxon>Chlorophyceae</taxon>
        <taxon>CS clade</taxon>
        <taxon>Chlamydomonadales</taxon>
        <taxon>Volvocaceae</taxon>
        <taxon>Volvox</taxon>
    </lineage>
</organism>
<name>A0A8J4BS78_9CHLO</name>
<accession>A0A8J4BS78</accession>
<sequence>MNMNLFRFLIGSCGSLGMRVSMSSKPVVGAAQASAGKLRLTMSALQSHIAEASNWPSRLRFVRQHCSDSASQPAVEKSAWGFSAGSALGLGTAIGGIGYLCGGDAPGGTTVALTAALLLNLSIVVHEAGHLAAARAMDVAVQEFSVGIGPRVAWWQGPTTKYSLRAVPLLGFVSFLTDRDIANAETKYGKTHGMYDGGAHGGAPPRLLTSLSPGRRAVVMAAGVAANVMLAAAFVCWQIVMYGEIGHVVRPGVQIHKVGGWAGDGEDDAEKTDATQLRLRPGDVVLSVGRWRLPAGGDVEEAFVSALRAAASELPPPTSAYTDTGAPESGSPSLSDAVQSLDGVKMTVLRTCTNGGSNGSGSLVPERIVLEMDASDVLKCESLTVAPNLRVGFRHPTDVREALQMAWKELTSNATVVLECWTGILATASGRRNGSSSSSSSPDGGNMQFVGPLGLVATTTKVVVSETQLTSGSSSITGPDECADGCSGSSSLLDESLGVQPHPLLRFGVLLNMQLAMFNLLPLPILDGGQLLLVALEAARGGRRLSPFLECSALMGSLVVVGGWMLVVSVRDLVALADKAADKLAVLMESHYGVYGSYNAGFVRRQHQAAQHHHQQHHHQQQQVALREPLGHRSACTGNGRAQLQEQEEEEEEEDFGGAAAAAVA</sequence>
<dbReference type="InterPro" id="IPR008915">
    <property type="entry name" value="Peptidase_M50"/>
</dbReference>
<feature type="compositionally biased region" description="Basic residues" evidence="10">
    <location>
        <begin position="606"/>
        <end position="620"/>
    </location>
</feature>
<comment type="caution">
    <text evidence="12">The sequence shown here is derived from an EMBL/GenBank/DDBJ whole genome shotgun (WGS) entry which is preliminary data.</text>
</comment>
<comment type="cofactor">
    <cofactor evidence="1">
        <name>Zn(2+)</name>
        <dbReference type="ChEBI" id="CHEBI:29105"/>
    </cofactor>
</comment>
<evidence type="ECO:0000313" key="13">
    <source>
        <dbReference type="Proteomes" id="UP000747399"/>
    </source>
</evidence>
<evidence type="ECO:0000256" key="4">
    <source>
        <dbReference type="ARBA" id="ARBA00022692"/>
    </source>
</evidence>
<evidence type="ECO:0000256" key="1">
    <source>
        <dbReference type="ARBA" id="ARBA00001947"/>
    </source>
</evidence>
<dbReference type="GO" id="GO:0016020">
    <property type="term" value="C:membrane"/>
    <property type="evidence" value="ECO:0007669"/>
    <property type="project" value="UniProtKB-SubCell"/>
</dbReference>
<evidence type="ECO:0000256" key="8">
    <source>
        <dbReference type="ARBA" id="ARBA00023049"/>
    </source>
</evidence>
<dbReference type="EMBL" id="BNCO01000065">
    <property type="protein sequence ID" value="GIL64276.1"/>
    <property type="molecule type" value="Genomic_DNA"/>
</dbReference>